<evidence type="ECO:0000313" key="3">
    <source>
        <dbReference type="EMBL" id="EER98912.2"/>
    </source>
</evidence>
<dbReference type="FunCoup" id="C5XCW1">
    <property type="interactions" value="969"/>
</dbReference>
<dbReference type="PROSITE" id="PS00028">
    <property type="entry name" value="ZINC_FINGER_C2H2_1"/>
    <property type="match status" value="3"/>
</dbReference>
<dbReference type="InParanoid" id="C5XCW1"/>
<feature type="domain" description="C2H2-type" evidence="2">
    <location>
        <begin position="423"/>
        <end position="445"/>
    </location>
</feature>
<dbReference type="PANTHER" id="PTHR47487:SF19">
    <property type="entry name" value="ZINC FINGER PROTEIN 346"/>
    <property type="match status" value="1"/>
</dbReference>
<dbReference type="STRING" id="4558.C5XCW1"/>
<dbReference type="SUPFAM" id="SSF57667">
    <property type="entry name" value="beta-beta-alpha zinc fingers"/>
    <property type="match status" value="6"/>
</dbReference>
<dbReference type="HOGENOM" id="CLU_001485_25_0_1"/>
<reference evidence="3 4" key="1">
    <citation type="journal article" date="2009" name="Nature">
        <title>The Sorghum bicolor genome and the diversification of grasses.</title>
        <authorList>
            <person name="Paterson A.H."/>
            <person name="Bowers J.E."/>
            <person name="Bruggmann R."/>
            <person name="Dubchak I."/>
            <person name="Grimwood J."/>
            <person name="Gundlach H."/>
            <person name="Haberer G."/>
            <person name="Hellsten U."/>
            <person name="Mitros T."/>
            <person name="Poliakov A."/>
            <person name="Schmutz J."/>
            <person name="Spannagl M."/>
            <person name="Tang H."/>
            <person name="Wang X."/>
            <person name="Wicker T."/>
            <person name="Bharti A.K."/>
            <person name="Chapman J."/>
            <person name="Feltus F.A."/>
            <person name="Gowik U."/>
            <person name="Grigoriev I.V."/>
            <person name="Lyons E."/>
            <person name="Maher C.A."/>
            <person name="Martis M."/>
            <person name="Narechania A."/>
            <person name="Otillar R.P."/>
            <person name="Penning B.W."/>
            <person name="Salamov A.A."/>
            <person name="Wang Y."/>
            <person name="Zhang L."/>
            <person name="Carpita N.C."/>
            <person name="Freeling M."/>
            <person name="Gingle A.R."/>
            <person name="Hash C.T."/>
            <person name="Keller B."/>
            <person name="Klein P."/>
            <person name="Kresovich S."/>
            <person name="McCann M.C."/>
            <person name="Ming R."/>
            <person name="Peterson D.G."/>
            <person name="Mehboob-ur-Rahman"/>
            <person name="Ware D."/>
            <person name="Westhoff P."/>
            <person name="Mayer K.F."/>
            <person name="Messing J."/>
            <person name="Rokhsar D.S."/>
        </authorList>
    </citation>
    <scope>NUCLEOTIDE SEQUENCE [LARGE SCALE GENOMIC DNA]</scope>
    <source>
        <strain evidence="4">cv. BTx623</strain>
    </source>
</reference>
<organism evidence="3 4">
    <name type="scientific">Sorghum bicolor</name>
    <name type="common">Sorghum</name>
    <name type="synonym">Sorghum vulgare</name>
    <dbReference type="NCBI Taxonomy" id="4558"/>
    <lineage>
        <taxon>Eukaryota</taxon>
        <taxon>Viridiplantae</taxon>
        <taxon>Streptophyta</taxon>
        <taxon>Embryophyta</taxon>
        <taxon>Tracheophyta</taxon>
        <taxon>Spermatophyta</taxon>
        <taxon>Magnoliopsida</taxon>
        <taxon>Liliopsida</taxon>
        <taxon>Poales</taxon>
        <taxon>Poaceae</taxon>
        <taxon>PACMAD clade</taxon>
        <taxon>Panicoideae</taxon>
        <taxon>Andropogonodae</taxon>
        <taxon>Andropogoneae</taxon>
        <taxon>Sorghinae</taxon>
        <taxon>Sorghum</taxon>
    </lineage>
</organism>
<evidence type="ECO:0000313" key="4">
    <source>
        <dbReference type="Proteomes" id="UP000000768"/>
    </source>
</evidence>
<reference evidence="4" key="2">
    <citation type="journal article" date="2018" name="Plant J.">
        <title>The Sorghum bicolor reference genome: improved assembly, gene annotations, a transcriptome atlas, and signatures of genome organization.</title>
        <authorList>
            <person name="McCormick R.F."/>
            <person name="Truong S.K."/>
            <person name="Sreedasyam A."/>
            <person name="Jenkins J."/>
            <person name="Shu S."/>
            <person name="Sims D."/>
            <person name="Kennedy M."/>
            <person name="Amirebrahimi M."/>
            <person name="Weers B.D."/>
            <person name="McKinley B."/>
            <person name="Mattison A."/>
            <person name="Morishige D.T."/>
            <person name="Grimwood J."/>
            <person name="Schmutz J."/>
            <person name="Mullet J.E."/>
        </authorList>
    </citation>
    <scope>NUCLEOTIDE SEQUENCE [LARGE SCALE GENOMIC DNA]</scope>
    <source>
        <strain evidence="4">cv. BTx623</strain>
    </source>
</reference>
<dbReference type="Gramene" id="EER98912">
    <property type="protein sequence ID" value="EER98912"/>
    <property type="gene ID" value="SORBI_3002G204700"/>
</dbReference>
<name>C5XCW1_SORBI</name>
<feature type="domain" description="C2H2-type" evidence="2">
    <location>
        <begin position="256"/>
        <end position="278"/>
    </location>
</feature>
<protein>
    <recommendedName>
        <fullName evidence="2">C2H2-type domain-containing protein</fullName>
    </recommendedName>
</protein>
<dbReference type="Proteomes" id="UP000000768">
    <property type="component" value="Chromosome 2"/>
</dbReference>
<dbReference type="OMA" id="WSCEICL"/>
<evidence type="ECO:0000256" key="1">
    <source>
        <dbReference type="SAM" id="MobiDB-lite"/>
    </source>
</evidence>
<dbReference type="Gene3D" id="3.30.160.60">
    <property type="entry name" value="Classic Zinc Finger"/>
    <property type="match status" value="6"/>
</dbReference>
<dbReference type="GO" id="GO:0003676">
    <property type="term" value="F:nucleic acid binding"/>
    <property type="evidence" value="ECO:0007669"/>
    <property type="project" value="InterPro"/>
</dbReference>
<evidence type="ECO:0000259" key="2">
    <source>
        <dbReference type="PROSITE" id="PS00028"/>
    </source>
</evidence>
<dbReference type="GO" id="GO:0008270">
    <property type="term" value="F:zinc ion binding"/>
    <property type="evidence" value="ECO:0007669"/>
    <property type="project" value="InterPro"/>
</dbReference>
<dbReference type="InterPro" id="IPR003604">
    <property type="entry name" value="Matrin/U1-like-C_Znf_C2H2"/>
</dbReference>
<feature type="region of interest" description="Disordered" evidence="1">
    <location>
        <begin position="1"/>
        <end position="37"/>
    </location>
</feature>
<feature type="compositionally biased region" description="Basic and acidic residues" evidence="1">
    <location>
        <begin position="136"/>
        <end position="150"/>
    </location>
</feature>
<dbReference type="OrthoDB" id="434647at2759"/>
<dbReference type="InterPro" id="IPR013087">
    <property type="entry name" value="Znf_C2H2_type"/>
</dbReference>
<keyword evidence="4" id="KW-1185">Reference proteome</keyword>
<dbReference type="PANTHER" id="PTHR47487">
    <property type="entry name" value="OS06G0651300 PROTEIN-RELATED"/>
    <property type="match status" value="1"/>
</dbReference>
<gene>
    <name evidence="3" type="ORF">SORBI_3002G204700</name>
</gene>
<accession>C5XCW1</accession>
<dbReference type="AlphaFoldDB" id="C5XCW1"/>
<dbReference type="Pfam" id="PF12874">
    <property type="entry name" value="zf-met"/>
    <property type="match status" value="6"/>
</dbReference>
<feature type="compositionally biased region" description="Basic and acidic residues" evidence="1">
    <location>
        <begin position="14"/>
        <end position="31"/>
    </location>
</feature>
<dbReference type="SMART" id="SM00451">
    <property type="entry name" value="ZnF_U1"/>
    <property type="match status" value="6"/>
</dbReference>
<sequence>MELFAGRGAATADEGGRDRRFPEPPRHHAPAEDSSSSMLVIRDALLSQLQKDRLRQEIILAELAKIERAMALRAADVDRANPGAPFSFLELEEMPRSRDAVGPADHGIVAADVDNDLKKKKKKKKKDGVRGGVQLESHKPPTEDRVRESLRTSCGAGNAAGQQNAALDERKLQEPNETTLHKKTAPSSVKWSCDICRVEAPTESHLQQHFAGQKHQSKVAALVSRNNAYSQKAKAPAAKSENVRQYDEKPRLTWVCWFCQSNCTCKSNLEDHLRGKRHKAKVQSLLEECKNMAVNCGSLNSQPNLVKQDEEKNPASTWNCSLCQAKCSHQSDLANHLRGKRHQLNFLVLQVEGKQYLSEWGCGICQAKCNSVSQFENHCSSRGHQQKVEALRKGGQIASSSGSKTAKCASSEETEIHRATYFCKLCYLHCNSKNTLAEHRKGKKHTEKVEQRMSLSFCEICNLQCNSEKMLAHHRTGKGHLSKLNN</sequence>
<dbReference type="EMBL" id="CM000761">
    <property type="protein sequence ID" value="EER98912.2"/>
    <property type="molecule type" value="Genomic_DNA"/>
</dbReference>
<feature type="region of interest" description="Disordered" evidence="1">
    <location>
        <begin position="119"/>
        <end position="150"/>
    </location>
</feature>
<dbReference type="SMART" id="SM00355">
    <property type="entry name" value="ZnF_C2H2"/>
    <property type="match status" value="6"/>
</dbReference>
<proteinExistence type="predicted"/>
<feature type="domain" description="C2H2-type" evidence="2">
    <location>
        <begin position="320"/>
        <end position="342"/>
    </location>
</feature>
<dbReference type="InterPro" id="IPR036236">
    <property type="entry name" value="Znf_C2H2_sf"/>
</dbReference>